<feature type="compositionally biased region" description="Basic and acidic residues" evidence="1">
    <location>
        <begin position="136"/>
        <end position="149"/>
    </location>
</feature>
<keyword evidence="4" id="KW-1185">Reference proteome</keyword>
<feature type="chain" id="PRO_5046316337" description="Secreted protein" evidence="2">
    <location>
        <begin position="29"/>
        <end position="149"/>
    </location>
</feature>
<organism evidence="3 4">
    <name type="scientific">Characodon lateralis</name>
    <dbReference type="NCBI Taxonomy" id="208331"/>
    <lineage>
        <taxon>Eukaryota</taxon>
        <taxon>Metazoa</taxon>
        <taxon>Chordata</taxon>
        <taxon>Craniata</taxon>
        <taxon>Vertebrata</taxon>
        <taxon>Euteleostomi</taxon>
        <taxon>Actinopterygii</taxon>
        <taxon>Neopterygii</taxon>
        <taxon>Teleostei</taxon>
        <taxon>Neoteleostei</taxon>
        <taxon>Acanthomorphata</taxon>
        <taxon>Ovalentaria</taxon>
        <taxon>Atherinomorphae</taxon>
        <taxon>Cyprinodontiformes</taxon>
        <taxon>Goodeidae</taxon>
        <taxon>Characodon</taxon>
    </lineage>
</organism>
<evidence type="ECO:0000256" key="2">
    <source>
        <dbReference type="SAM" id="SignalP"/>
    </source>
</evidence>
<sequence length="149" mass="16502">MQAAEQPGCPFLFLPLLLHLHHLFAAAASSPVAMRQLRPLPSVRPQTAQHTVSGRQSAAAGFSLRGGIKNKAGATCGMSGHNFRGRRDSDTRDLFGLFLLFASLQSRRLRSAFSDLFQRSRTDLCASCHPRARQSKHLDRTSTRCDREK</sequence>
<evidence type="ECO:0008006" key="5">
    <source>
        <dbReference type="Google" id="ProtNLM"/>
    </source>
</evidence>
<reference evidence="3 4" key="1">
    <citation type="submission" date="2021-06" db="EMBL/GenBank/DDBJ databases">
        <authorList>
            <person name="Palmer J.M."/>
        </authorList>
    </citation>
    <scope>NUCLEOTIDE SEQUENCE [LARGE SCALE GENOMIC DNA]</scope>
    <source>
        <strain evidence="3 4">CL_MEX2019</strain>
        <tissue evidence="3">Muscle</tissue>
    </source>
</reference>
<evidence type="ECO:0000313" key="4">
    <source>
        <dbReference type="Proteomes" id="UP001352852"/>
    </source>
</evidence>
<comment type="caution">
    <text evidence="3">The sequence shown here is derived from an EMBL/GenBank/DDBJ whole genome shotgun (WGS) entry which is preliminary data.</text>
</comment>
<dbReference type="EMBL" id="JAHUTJ010026851">
    <property type="protein sequence ID" value="MED6275029.1"/>
    <property type="molecule type" value="Genomic_DNA"/>
</dbReference>
<evidence type="ECO:0000313" key="3">
    <source>
        <dbReference type="EMBL" id="MED6275029.1"/>
    </source>
</evidence>
<feature type="signal peptide" evidence="2">
    <location>
        <begin position="1"/>
        <end position="28"/>
    </location>
</feature>
<evidence type="ECO:0000256" key="1">
    <source>
        <dbReference type="SAM" id="MobiDB-lite"/>
    </source>
</evidence>
<proteinExistence type="predicted"/>
<dbReference type="Proteomes" id="UP001352852">
    <property type="component" value="Unassembled WGS sequence"/>
</dbReference>
<name>A0ABU7DIY5_9TELE</name>
<keyword evidence="2" id="KW-0732">Signal</keyword>
<gene>
    <name evidence="3" type="ORF">CHARACLAT_022322</name>
</gene>
<feature type="region of interest" description="Disordered" evidence="1">
    <location>
        <begin position="130"/>
        <end position="149"/>
    </location>
</feature>
<accession>A0ABU7DIY5</accession>
<protein>
    <recommendedName>
        <fullName evidence="5">Secreted protein</fullName>
    </recommendedName>
</protein>